<evidence type="ECO:0000313" key="2">
    <source>
        <dbReference type="Proteomes" id="UP001054945"/>
    </source>
</evidence>
<proteinExistence type="predicted"/>
<dbReference type="AlphaFoldDB" id="A0AAV4NAL8"/>
<keyword evidence="2" id="KW-1185">Reference proteome</keyword>
<evidence type="ECO:0000313" key="1">
    <source>
        <dbReference type="EMBL" id="GIX81379.1"/>
    </source>
</evidence>
<comment type="caution">
    <text evidence="1">The sequence shown here is derived from an EMBL/GenBank/DDBJ whole genome shotgun (WGS) entry which is preliminary data.</text>
</comment>
<dbReference type="Proteomes" id="UP001054945">
    <property type="component" value="Unassembled WGS sequence"/>
</dbReference>
<gene>
    <name evidence="1" type="ORF">CEXT_491511</name>
</gene>
<name>A0AAV4NAL8_CAEEX</name>
<organism evidence="1 2">
    <name type="scientific">Caerostris extrusa</name>
    <name type="common">Bark spider</name>
    <name type="synonym">Caerostris bankana</name>
    <dbReference type="NCBI Taxonomy" id="172846"/>
    <lineage>
        <taxon>Eukaryota</taxon>
        <taxon>Metazoa</taxon>
        <taxon>Ecdysozoa</taxon>
        <taxon>Arthropoda</taxon>
        <taxon>Chelicerata</taxon>
        <taxon>Arachnida</taxon>
        <taxon>Araneae</taxon>
        <taxon>Araneomorphae</taxon>
        <taxon>Entelegynae</taxon>
        <taxon>Araneoidea</taxon>
        <taxon>Araneidae</taxon>
        <taxon>Caerostris</taxon>
    </lineage>
</organism>
<protein>
    <submittedName>
        <fullName evidence="1">Uncharacterized protein</fullName>
    </submittedName>
</protein>
<sequence length="90" mass="10272">MDEILSSSDYILIQNENAFILIDGNARPCKLVDEYLEDQGLESARSPDFIPIVHLWSYTGRHKAALRCLHNPVIVPLRICDYCLRSGRDP</sequence>
<dbReference type="EMBL" id="BPLR01003121">
    <property type="protein sequence ID" value="GIX81379.1"/>
    <property type="molecule type" value="Genomic_DNA"/>
</dbReference>
<accession>A0AAV4NAL8</accession>
<reference evidence="1 2" key="1">
    <citation type="submission" date="2021-06" db="EMBL/GenBank/DDBJ databases">
        <title>Caerostris extrusa draft genome.</title>
        <authorList>
            <person name="Kono N."/>
            <person name="Arakawa K."/>
        </authorList>
    </citation>
    <scope>NUCLEOTIDE SEQUENCE [LARGE SCALE GENOMIC DNA]</scope>
</reference>